<comment type="caution">
    <text evidence="4">The sequence shown here is derived from an EMBL/GenBank/DDBJ whole genome shotgun (WGS) entry which is preliminary data.</text>
</comment>
<feature type="region of interest" description="Disordered" evidence="1">
    <location>
        <begin position="750"/>
        <end position="824"/>
    </location>
</feature>
<proteinExistence type="predicted"/>
<keyword evidence="2" id="KW-1133">Transmembrane helix</keyword>
<keyword evidence="5" id="KW-1185">Reference proteome</keyword>
<feature type="region of interest" description="Disordered" evidence="1">
    <location>
        <begin position="665"/>
        <end position="709"/>
    </location>
</feature>
<dbReference type="Pfam" id="PF01030">
    <property type="entry name" value="Recep_L_domain"/>
    <property type="match status" value="1"/>
</dbReference>
<dbReference type="Gene3D" id="3.80.20.20">
    <property type="entry name" value="Receptor L-domain"/>
    <property type="match status" value="1"/>
</dbReference>
<dbReference type="AlphaFoldDB" id="A0A016TDM0"/>
<evidence type="ECO:0000259" key="3">
    <source>
        <dbReference type="Pfam" id="PF01030"/>
    </source>
</evidence>
<reference evidence="5" key="1">
    <citation type="journal article" date="2015" name="Nat. Genet.">
        <title>The genome and transcriptome of the zoonotic hookworm Ancylostoma ceylanicum identify infection-specific gene families.</title>
        <authorList>
            <person name="Schwarz E.M."/>
            <person name="Hu Y."/>
            <person name="Antoshechkin I."/>
            <person name="Miller M.M."/>
            <person name="Sternberg P.W."/>
            <person name="Aroian R.V."/>
        </authorList>
    </citation>
    <scope>NUCLEOTIDE SEQUENCE</scope>
    <source>
        <strain evidence="5">HY135</strain>
    </source>
</reference>
<feature type="domain" description="Receptor L-domain" evidence="3">
    <location>
        <begin position="160"/>
        <end position="267"/>
    </location>
</feature>
<evidence type="ECO:0000256" key="1">
    <source>
        <dbReference type="SAM" id="MobiDB-lite"/>
    </source>
</evidence>
<dbReference type="OrthoDB" id="5875632at2759"/>
<evidence type="ECO:0000313" key="5">
    <source>
        <dbReference type="Proteomes" id="UP000024635"/>
    </source>
</evidence>
<keyword evidence="2" id="KW-0812">Transmembrane</keyword>
<evidence type="ECO:0000313" key="4">
    <source>
        <dbReference type="EMBL" id="EYC00787.1"/>
    </source>
</evidence>
<name>A0A016TDM0_9BILA</name>
<protein>
    <recommendedName>
        <fullName evidence="3">Receptor L-domain domain-containing protein</fullName>
    </recommendedName>
</protein>
<dbReference type="SUPFAM" id="SSF52058">
    <property type="entry name" value="L domain-like"/>
    <property type="match status" value="2"/>
</dbReference>
<dbReference type="Proteomes" id="UP000024635">
    <property type="component" value="Unassembled WGS sequence"/>
</dbReference>
<feature type="compositionally biased region" description="Basic and acidic residues" evidence="1">
    <location>
        <begin position="682"/>
        <end position="692"/>
    </location>
</feature>
<feature type="compositionally biased region" description="Basic residues" evidence="1">
    <location>
        <begin position="809"/>
        <end position="818"/>
    </location>
</feature>
<organism evidence="4 5">
    <name type="scientific">Ancylostoma ceylanicum</name>
    <dbReference type="NCBI Taxonomy" id="53326"/>
    <lineage>
        <taxon>Eukaryota</taxon>
        <taxon>Metazoa</taxon>
        <taxon>Ecdysozoa</taxon>
        <taxon>Nematoda</taxon>
        <taxon>Chromadorea</taxon>
        <taxon>Rhabditida</taxon>
        <taxon>Rhabditina</taxon>
        <taxon>Rhabditomorpha</taxon>
        <taxon>Strongyloidea</taxon>
        <taxon>Ancylostomatidae</taxon>
        <taxon>Ancylostomatinae</taxon>
        <taxon>Ancylostoma</taxon>
    </lineage>
</organism>
<keyword evidence="2" id="KW-0472">Membrane</keyword>
<gene>
    <name evidence="4" type="primary">Acey_s0113.g404</name>
    <name evidence="4" type="ORF">Y032_0113g404</name>
</gene>
<sequence>MSCMLLTRTTTNTTIECAMPPHLDSNVDFGDCTHLYGPLLVRSDVSHVKLSGKTSEYIYTGCIRINNTKLVDLSFLEKFRDFTAMPNCQQYIAGNEELCVEDPSELREWFPGINIYDNMEPCGDHQCYGGAVTESYLEETAECTTRVGDLIITQWHGTFFKVYNAAFLNFINRKPPNINILYKTKEIHGRLIIYHNQGLGDFDYFKNVEKIGKPSIRGREPVMTVVDNEGLTSLKMSKLEELMQQQTGVRVKIAHNEQLQMATSDVDRLVTAAGGSGHADIQPSAYSKRASSRWTTYIIYVIVAAAVLFSCFLLFFYVRIKPRLDFDMLPSPPLRLSKKSQTILAEMCREILKNNPMVWRIQDRQLIWRYAKDDPQRAAVAGLADKHSKFLKNHRAELIPNAYIPRKSEKALERRFQSVVSQPLILMIGKDDTISNVVPSLPNDNGDSDEHANNDSTMKLTLARSKYVGDQTVNFIYKIITQRKGEKPIKKKIHILLYVWGSLRLPIEFQDILQVLRFFANKKTICVSNRRKEVFSMIHLIYTYVYVLCESIGVVEAFQLHTETCNGAPLDSNEMLMVMAFILEWAHQSFSVPPDLVQKHADWCHTYARMSAFSKEHPNIVNIRPDHLVTSRRITLQEEIKAAGPRPGAIFSERPEEAVVDKMRRRTKDELKGQKGQAAMGLRREEQKKVTKEDDETETNAAPPETSGVFFQKRYRAGPDDPFRIAEEKRIAEALKKRTKVEVLEKSGIPKSALVNKSAQDRIRAAGSKTPEAKKASKSASMVPKSASMVPKSGSMVPKSGSMVPKSAKSSKRKKSKEQKKPKS</sequence>
<dbReference type="InterPro" id="IPR000494">
    <property type="entry name" value="Rcpt_L-dom"/>
</dbReference>
<accession>A0A016TDM0</accession>
<feature type="transmembrane region" description="Helical" evidence="2">
    <location>
        <begin position="297"/>
        <end position="318"/>
    </location>
</feature>
<dbReference type="InterPro" id="IPR036941">
    <property type="entry name" value="Rcpt_L-dom_sf"/>
</dbReference>
<dbReference type="EMBL" id="JARK01001449">
    <property type="protein sequence ID" value="EYC00787.1"/>
    <property type="molecule type" value="Genomic_DNA"/>
</dbReference>
<evidence type="ECO:0000256" key="2">
    <source>
        <dbReference type="SAM" id="Phobius"/>
    </source>
</evidence>